<keyword evidence="2 3" id="KW-0378">Hydrolase</keyword>
<evidence type="ECO:0000256" key="1">
    <source>
        <dbReference type="ARBA" id="ARBA00005964"/>
    </source>
</evidence>
<dbReference type="GO" id="GO:0006581">
    <property type="term" value="P:acetylcholine catabolic process"/>
    <property type="evidence" value="ECO:0007669"/>
    <property type="project" value="TreeGrafter"/>
</dbReference>
<dbReference type="InterPro" id="IPR029058">
    <property type="entry name" value="AB_hydrolase_fold"/>
</dbReference>
<proteinExistence type="inferred from homology"/>
<dbReference type="EC" id="3.1.1.-" evidence="3"/>
<name>A0A0W1AKA7_9GAMM</name>
<comment type="caution">
    <text evidence="5">The sequence shown here is derived from an EMBL/GenBank/DDBJ whole genome shotgun (WGS) entry which is preliminary data.</text>
</comment>
<sequence>MIISQKFPCILSMCLVSYMGIAGNNFPTIVNLDQGPVQGKMEDGVRKFLDIKTHNASRWQYAQPLIYSPIAQDATVEKPACYQNSMRLIPYPNAPLAVTNFGSVEEDCLDVTVITPESPNLSIAHPLPVIVYIHGGGGFAGSNSENFYSMTNHVKETNSIAVVIKYRLGVFANFPLFGALPANLGIEDAKAQLKWVHNNINKFGGDPDKITLWGQSAGGGLITRLMLNNNSVSIPDSIASLGVNNVIVDSPAPINGIPITNQIGASIAVAQTLGCVQDPQNPDVPAAIACVLSKQPNDVLNAANSNPLLAGAFTFSYGPGTQFADKPLKLFKSGQNIQDLNTIIGYNGNEGTGLAWILGGASFPPFNPTDPVFQTTSAIFAAPPPQGFGISYANATLTDVTPEAFAVLMGIAHASEIGDPSQAIAYYAQKAAVENTTLWKQVANSIGDRSFVCPVDIISNSLAEQNQDVWRYVFTHQPYDPVYHFNAGDGDTHSVDLPYQAKLAEFGDFPALNGFSSNELLFSDDLLGYHYLFMRAGRPTSILPLTDAWRKYRITPNLPALNQQILKWEPRYGQPRSQFHIARTEGSCGFWNQYLIDAVPSSKQ</sequence>
<organism evidence="5 6">
    <name type="scientific">Legionella waltersii</name>
    <dbReference type="NCBI Taxonomy" id="66969"/>
    <lineage>
        <taxon>Bacteria</taxon>
        <taxon>Pseudomonadati</taxon>
        <taxon>Pseudomonadota</taxon>
        <taxon>Gammaproteobacteria</taxon>
        <taxon>Legionellales</taxon>
        <taxon>Legionellaceae</taxon>
        <taxon>Legionella</taxon>
    </lineage>
</organism>
<keyword evidence="6" id="KW-1185">Reference proteome</keyword>
<dbReference type="InterPro" id="IPR019826">
    <property type="entry name" value="Carboxylesterase_B_AS"/>
</dbReference>
<evidence type="ECO:0000313" key="5">
    <source>
        <dbReference type="EMBL" id="KTD81730.1"/>
    </source>
</evidence>
<dbReference type="InterPro" id="IPR002018">
    <property type="entry name" value="CarbesteraseB"/>
</dbReference>
<dbReference type="EMBL" id="LNZB01000022">
    <property type="protein sequence ID" value="KTD81730.1"/>
    <property type="molecule type" value="Genomic_DNA"/>
</dbReference>
<dbReference type="PROSITE" id="PS00122">
    <property type="entry name" value="CARBOXYLESTERASE_B_1"/>
    <property type="match status" value="1"/>
</dbReference>
<accession>A0A0W1AKA7</accession>
<dbReference type="Proteomes" id="UP000054729">
    <property type="component" value="Unassembled WGS sequence"/>
</dbReference>
<dbReference type="InterPro" id="IPR050654">
    <property type="entry name" value="AChE-related_enzymes"/>
</dbReference>
<reference evidence="5 6" key="1">
    <citation type="submission" date="2015-11" db="EMBL/GenBank/DDBJ databases">
        <title>Genomic analysis of 38 Legionella species identifies large and diverse effector repertoires.</title>
        <authorList>
            <person name="Burstein D."/>
            <person name="Amaro F."/>
            <person name="Zusman T."/>
            <person name="Lifshitz Z."/>
            <person name="Cohen O."/>
            <person name="Gilbert J.A."/>
            <person name="Pupko T."/>
            <person name="Shuman H.A."/>
            <person name="Segal G."/>
        </authorList>
    </citation>
    <scope>NUCLEOTIDE SEQUENCE [LARGE SCALE GENOMIC DNA]</scope>
    <source>
        <strain evidence="5 6">ATCC 51914</strain>
    </source>
</reference>
<dbReference type="PANTHER" id="PTHR43918:SF4">
    <property type="entry name" value="CARBOXYLIC ESTER HYDROLASE"/>
    <property type="match status" value="1"/>
</dbReference>
<feature type="domain" description="Carboxylesterase type B" evidence="4">
    <location>
        <begin position="28"/>
        <end position="555"/>
    </location>
</feature>
<dbReference type="OrthoDB" id="9806180at2"/>
<dbReference type="GO" id="GO:0003990">
    <property type="term" value="F:acetylcholinesterase activity"/>
    <property type="evidence" value="ECO:0007669"/>
    <property type="project" value="TreeGrafter"/>
</dbReference>
<evidence type="ECO:0000313" key="6">
    <source>
        <dbReference type="Proteomes" id="UP000054729"/>
    </source>
</evidence>
<dbReference type="Pfam" id="PF00135">
    <property type="entry name" value="COesterase"/>
    <property type="match status" value="1"/>
</dbReference>
<protein>
    <recommendedName>
        <fullName evidence="3">Carboxylic ester hydrolase</fullName>
        <ecNumber evidence="3">3.1.1.-</ecNumber>
    </recommendedName>
</protein>
<dbReference type="SUPFAM" id="SSF53474">
    <property type="entry name" value="alpha/beta-Hydrolases"/>
    <property type="match status" value="1"/>
</dbReference>
<dbReference type="ESTHER" id="9gamm-a0a0w1aka7">
    <property type="family name" value="Carb_B_Bacteria"/>
</dbReference>
<dbReference type="PATRIC" id="fig|66969.6.peg.1122"/>
<dbReference type="AlphaFoldDB" id="A0A0W1AKA7"/>
<dbReference type="GO" id="GO:0005886">
    <property type="term" value="C:plasma membrane"/>
    <property type="evidence" value="ECO:0007669"/>
    <property type="project" value="TreeGrafter"/>
</dbReference>
<comment type="similarity">
    <text evidence="1 3">Belongs to the type-B carboxylesterase/lipase family.</text>
</comment>
<dbReference type="GO" id="GO:0019695">
    <property type="term" value="P:choline metabolic process"/>
    <property type="evidence" value="ECO:0007669"/>
    <property type="project" value="TreeGrafter"/>
</dbReference>
<evidence type="ECO:0000256" key="3">
    <source>
        <dbReference type="RuleBase" id="RU361235"/>
    </source>
</evidence>
<dbReference type="GO" id="GO:0005615">
    <property type="term" value="C:extracellular space"/>
    <property type="evidence" value="ECO:0007669"/>
    <property type="project" value="TreeGrafter"/>
</dbReference>
<gene>
    <name evidence="5" type="primary">pnbA</name>
    <name evidence="5" type="ORF">Lwal_1024</name>
</gene>
<evidence type="ECO:0000256" key="2">
    <source>
        <dbReference type="ARBA" id="ARBA00022801"/>
    </source>
</evidence>
<dbReference type="STRING" id="66969.Lwal_1024"/>
<dbReference type="RefSeq" id="WP_058479837.1">
    <property type="nucleotide sequence ID" value="NZ_CAAAIQ010000042.1"/>
</dbReference>
<evidence type="ECO:0000259" key="4">
    <source>
        <dbReference type="Pfam" id="PF00135"/>
    </source>
</evidence>
<dbReference type="PANTHER" id="PTHR43918">
    <property type="entry name" value="ACETYLCHOLINESTERASE"/>
    <property type="match status" value="1"/>
</dbReference>
<dbReference type="Gene3D" id="3.40.50.1820">
    <property type="entry name" value="alpha/beta hydrolase"/>
    <property type="match status" value="1"/>
</dbReference>